<evidence type="ECO:0000313" key="2">
    <source>
        <dbReference type="Proteomes" id="UP000325081"/>
    </source>
</evidence>
<accession>A0A5A7QHQ4</accession>
<dbReference type="EMBL" id="BKCP01006815">
    <property type="protein sequence ID" value="GER43977.1"/>
    <property type="molecule type" value="Genomic_DNA"/>
</dbReference>
<comment type="caution">
    <text evidence="1">The sequence shown here is derived from an EMBL/GenBank/DDBJ whole genome shotgun (WGS) entry which is preliminary data.</text>
</comment>
<gene>
    <name evidence="1" type="ORF">STAS_20858</name>
</gene>
<dbReference type="Proteomes" id="UP000325081">
    <property type="component" value="Unassembled WGS sequence"/>
</dbReference>
<name>A0A5A7QHQ4_STRAF</name>
<keyword evidence="2" id="KW-1185">Reference proteome</keyword>
<evidence type="ECO:0000313" key="1">
    <source>
        <dbReference type="EMBL" id="GER43977.1"/>
    </source>
</evidence>
<dbReference type="OrthoDB" id="1909036at2759"/>
<proteinExistence type="predicted"/>
<organism evidence="1 2">
    <name type="scientific">Striga asiatica</name>
    <name type="common">Asiatic witchweed</name>
    <name type="synonym">Buchnera asiatica</name>
    <dbReference type="NCBI Taxonomy" id="4170"/>
    <lineage>
        <taxon>Eukaryota</taxon>
        <taxon>Viridiplantae</taxon>
        <taxon>Streptophyta</taxon>
        <taxon>Embryophyta</taxon>
        <taxon>Tracheophyta</taxon>
        <taxon>Spermatophyta</taxon>
        <taxon>Magnoliopsida</taxon>
        <taxon>eudicotyledons</taxon>
        <taxon>Gunneridae</taxon>
        <taxon>Pentapetalae</taxon>
        <taxon>asterids</taxon>
        <taxon>lamiids</taxon>
        <taxon>Lamiales</taxon>
        <taxon>Orobanchaceae</taxon>
        <taxon>Buchnereae</taxon>
        <taxon>Striga</taxon>
    </lineage>
</organism>
<protein>
    <submittedName>
        <fullName evidence="1">Protein ycf2</fullName>
    </submittedName>
</protein>
<reference evidence="2" key="1">
    <citation type="journal article" date="2019" name="Curr. Biol.">
        <title>Genome Sequence of Striga asiatica Provides Insight into the Evolution of Plant Parasitism.</title>
        <authorList>
            <person name="Yoshida S."/>
            <person name="Kim S."/>
            <person name="Wafula E.K."/>
            <person name="Tanskanen J."/>
            <person name="Kim Y.M."/>
            <person name="Honaas L."/>
            <person name="Yang Z."/>
            <person name="Spallek T."/>
            <person name="Conn C.E."/>
            <person name="Ichihashi Y."/>
            <person name="Cheong K."/>
            <person name="Cui S."/>
            <person name="Der J.P."/>
            <person name="Gundlach H."/>
            <person name="Jiao Y."/>
            <person name="Hori C."/>
            <person name="Ishida J.K."/>
            <person name="Kasahara H."/>
            <person name="Kiba T."/>
            <person name="Kim M.S."/>
            <person name="Koo N."/>
            <person name="Laohavisit A."/>
            <person name="Lee Y.H."/>
            <person name="Lumba S."/>
            <person name="McCourt P."/>
            <person name="Mortimer J.C."/>
            <person name="Mutuku J.M."/>
            <person name="Nomura T."/>
            <person name="Sasaki-Sekimoto Y."/>
            <person name="Seto Y."/>
            <person name="Wang Y."/>
            <person name="Wakatake T."/>
            <person name="Sakakibara H."/>
            <person name="Demura T."/>
            <person name="Yamaguchi S."/>
            <person name="Yoneyama K."/>
            <person name="Manabe R.I."/>
            <person name="Nelson D.C."/>
            <person name="Schulman A.H."/>
            <person name="Timko M.P."/>
            <person name="dePamphilis C.W."/>
            <person name="Choi D."/>
            <person name="Shirasu K."/>
        </authorList>
    </citation>
    <scope>NUCLEOTIDE SEQUENCE [LARGE SCALE GENOMIC DNA]</scope>
    <source>
        <strain evidence="2">cv. UVA1</strain>
    </source>
</reference>
<dbReference type="AlphaFoldDB" id="A0A5A7QHQ4"/>
<sequence>MLARRDVSPAIRAMREEMAMEDVPIVSGCVSHVGVFCPTRQTWDLQAWVSPAPDHGILSYQIGRAVAQHVKLVIKNGQSTRLNEMNWVPGLNGKKPELRTEVDGSLFWVKDLILAGGVNWDTTLVRALFTETDADRILQIKTLNPRVWTMGLIGYGKKLVLTGSRRRAAEEKDVRRVLLVLDCVRVWEQGLQRRFAWHLRAILRVGRGRLACTAKALACMA</sequence>